<evidence type="ECO:0000256" key="1">
    <source>
        <dbReference type="ARBA" id="ARBA00022737"/>
    </source>
</evidence>
<evidence type="ECO:0000259" key="5">
    <source>
        <dbReference type="PROSITE" id="PS50137"/>
    </source>
</evidence>
<feature type="domain" description="DRBM" evidence="5">
    <location>
        <begin position="219"/>
        <end position="287"/>
    </location>
</feature>
<dbReference type="Gramene" id="Potri.019G038226.1.v4.1">
    <property type="protein sequence ID" value="Potri.019G038226.1.v4.1"/>
    <property type="gene ID" value="Potri.019G038226.v4.1"/>
</dbReference>
<dbReference type="STRING" id="3694.A0A2K1R7V3"/>
<feature type="domain" description="DRBM" evidence="5">
    <location>
        <begin position="7"/>
        <end position="76"/>
    </location>
</feature>
<dbReference type="ExpressionAtlas" id="A0A2K1R7V3">
    <property type="expression patterns" value="baseline and differential"/>
</dbReference>
<dbReference type="GO" id="GO:0003723">
    <property type="term" value="F:RNA binding"/>
    <property type="evidence" value="ECO:0007669"/>
    <property type="project" value="UniProtKB-UniRule"/>
</dbReference>
<gene>
    <name evidence="6" type="ORF">POPTR_T070300</name>
</gene>
<feature type="domain" description="DRBM" evidence="5">
    <location>
        <begin position="141"/>
        <end position="210"/>
    </location>
</feature>
<dbReference type="Gene3D" id="3.30.160.20">
    <property type="match status" value="3"/>
</dbReference>
<evidence type="ECO:0000256" key="3">
    <source>
        <dbReference type="PROSITE-ProRule" id="PRU00266"/>
    </source>
</evidence>
<accession>A0A2K1R7V3</accession>
<dbReference type="InterPro" id="IPR014720">
    <property type="entry name" value="dsRBD_dom"/>
</dbReference>
<name>A0A2K1R7V3_POPTR</name>
<dbReference type="OMA" id="SATMICG"/>
<dbReference type="SMART" id="SM00358">
    <property type="entry name" value="DSRM"/>
    <property type="match status" value="3"/>
</dbReference>
<keyword evidence="2 3" id="KW-0694">RNA-binding</keyword>
<reference evidence="6" key="2">
    <citation type="submission" date="2017-07" db="EMBL/GenBank/DDBJ databases">
        <title>WGS assembly of Populus trichocarpa.</title>
        <authorList>
            <person name="Tuskan G."/>
            <person name="Difazio S."/>
            <person name="Jansson S."/>
            <person name="Bohlmann J."/>
            <person name="Grigoriev I."/>
            <person name="Hellsten U."/>
            <person name="Putnam N."/>
            <person name="Ralph S."/>
            <person name="Rombauts S."/>
            <person name="Salamov A."/>
            <person name="Schein J."/>
            <person name="Sterck L."/>
            <person name="Aerts A."/>
            <person name="Bhalerao R."/>
            <person name="Bhalerao R."/>
            <person name="Blaudez D."/>
            <person name="Boerjan W."/>
            <person name="Brun A."/>
            <person name="Brunner A."/>
            <person name="Busov V."/>
            <person name="Campbell M."/>
            <person name="Carlson J."/>
            <person name="Chalot M."/>
            <person name="Chapman J."/>
            <person name="Chen G."/>
            <person name="Cooper D."/>
            <person name="Coutinho P."/>
            <person name="Couturier J."/>
            <person name="Covert S."/>
            <person name="Cronk Q."/>
            <person name="Cunningham R."/>
            <person name="Davis J."/>
            <person name="Degroeve S."/>
            <person name="Dejardin A."/>
            <person name="Depamphilis C."/>
            <person name="Detter J."/>
            <person name="Dirks B."/>
            <person name="Dubchak I."/>
            <person name="Duplessis S."/>
            <person name="Ehlting J."/>
            <person name="Ellis B."/>
            <person name="Gendler K."/>
            <person name="Goodstein D."/>
            <person name="Gribskov M."/>
            <person name="Grimwood J."/>
            <person name="Groover A."/>
            <person name="Gunter L."/>
            <person name="Hamberger B."/>
            <person name="Heinze B."/>
            <person name="Helariutta Y."/>
            <person name="Henrissat B."/>
            <person name="Holligan D."/>
            <person name="Holt R."/>
            <person name="Huang W."/>
            <person name="Islam-Faridi N."/>
            <person name="Jones S."/>
            <person name="Jones-Rhoades M."/>
            <person name="Jorgensen R."/>
            <person name="Joshi C."/>
            <person name="Kangasjarvi J."/>
            <person name="Karlsson J."/>
            <person name="Kelleher C."/>
            <person name="Kirkpatrick R."/>
            <person name="Kirst M."/>
            <person name="Kohler A."/>
            <person name="Kalluri U."/>
            <person name="Larimer F."/>
            <person name="Leebens-Mack J."/>
            <person name="Leple J."/>
            <person name="Locascio P."/>
            <person name="Lou Y."/>
            <person name="Lucas S."/>
            <person name="Martin F."/>
            <person name="Montanini B."/>
            <person name="Napoli C."/>
            <person name="Nelson D."/>
            <person name="Nelson C."/>
            <person name="Nieminen K."/>
            <person name="Nilsson O."/>
            <person name="Pereda V."/>
            <person name="Peter G."/>
            <person name="Philippe R."/>
            <person name="Pilate G."/>
            <person name="Poliakov A."/>
            <person name="Razumovskaya J."/>
            <person name="Richardson P."/>
            <person name="Rinaldi C."/>
            <person name="Ritland K."/>
            <person name="Rouze P."/>
            <person name="Ryaboy D."/>
            <person name="Schmutz J."/>
            <person name="Schrader J."/>
            <person name="Segerman B."/>
            <person name="Shin H."/>
            <person name="Siddiqui A."/>
            <person name="Sterky F."/>
            <person name="Terry A."/>
            <person name="Tsai C."/>
            <person name="Uberbacher E."/>
            <person name="Unneberg P."/>
            <person name="Vahala J."/>
            <person name="Wall K."/>
            <person name="Wessler S."/>
            <person name="Yang G."/>
            <person name="Yin T."/>
            <person name="Douglas C."/>
            <person name="Marra M."/>
            <person name="Sandberg G."/>
            <person name="Van De Peer Y."/>
            <person name="Rokhsar D."/>
        </authorList>
    </citation>
    <scope>NUCLEOTIDE SEQUENCE</scope>
    <source>
        <strain evidence="6">Nisqually-1</strain>
    </source>
</reference>
<evidence type="ECO:0000313" key="6">
    <source>
        <dbReference type="EMBL" id="PNS23356.1"/>
    </source>
</evidence>
<dbReference type="AlphaFoldDB" id="A0A2K1R7V3"/>
<dbReference type="PANTHER" id="PTHR46031">
    <property type="match status" value="1"/>
</dbReference>
<dbReference type="EMBL" id="KZ623381">
    <property type="protein sequence ID" value="PNS23356.1"/>
    <property type="molecule type" value="Genomic_DNA"/>
</dbReference>
<organism evidence="6">
    <name type="scientific">Populus trichocarpa</name>
    <name type="common">Western balsam poplar</name>
    <name type="synonym">Populus balsamifera subsp. trichocarpa</name>
    <dbReference type="NCBI Taxonomy" id="3694"/>
    <lineage>
        <taxon>Eukaryota</taxon>
        <taxon>Viridiplantae</taxon>
        <taxon>Streptophyta</taxon>
        <taxon>Embryophyta</taxon>
        <taxon>Tracheophyta</taxon>
        <taxon>Spermatophyta</taxon>
        <taxon>Magnoliopsida</taxon>
        <taxon>eudicotyledons</taxon>
        <taxon>Gunneridae</taxon>
        <taxon>Pentapetalae</taxon>
        <taxon>rosids</taxon>
        <taxon>fabids</taxon>
        <taxon>Malpighiales</taxon>
        <taxon>Salicaceae</taxon>
        <taxon>Saliceae</taxon>
        <taxon>Populus</taxon>
    </lineage>
</organism>
<proteinExistence type="predicted"/>
<dbReference type="PROSITE" id="PS50137">
    <property type="entry name" value="DS_RBD"/>
    <property type="match status" value="3"/>
</dbReference>
<evidence type="ECO:0000256" key="2">
    <source>
        <dbReference type="ARBA" id="ARBA00022884"/>
    </source>
</evidence>
<dbReference type="InParanoid" id="A0A2K1R7V3"/>
<dbReference type="PANTHER" id="PTHR46031:SF16">
    <property type="entry name" value="DOUBLE-STRANDED RNA-BINDING PROTEIN 4"/>
    <property type="match status" value="1"/>
</dbReference>
<reference evidence="6" key="1">
    <citation type="journal article" date="2006" name="Science">
        <title>The genome of black cottonwood, Populus trichocarpa (Torr. &amp; Gray).</title>
        <authorList>
            <person name="Tuskan G.A."/>
            <person name="Difazio S."/>
            <person name="Jansson S."/>
            <person name="Bohlmann J."/>
            <person name="Grigoriev I."/>
            <person name="Hellsten U."/>
            <person name="Putnam N."/>
            <person name="Ralph S."/>
            <person name="Rombauts S."/>
            <person name="Salamov A."/>
            <person name="Schein J."/>
            <person name="Sterck L."/>
            <person name="Aerts A."/>
            <person name="Bhalerao R.R."/>
            <person name="Bhalerao R.P."/>
            <person name="Blaudez D."/>
            <person name="Boerjan W."/>
            <person name="Brun A."/>
            <person name="Brunner A."/>
            <person name="Busov V."/>
            <person name="Campbell M."/>
            <person name="Carlson J."/>
            <person name="Chalot M."/>
            <person name="Chapman J."/>
            <person name="Chen G.L."/>
            <person name="Cooper D."/>
            <person name="Coutinho P.M."/>
            <person name="Couturier J."/>
            <person name="Covert S."/>
            <person name="Cronk Q."/>
            <person name="Cunningham R."/>
            <person name="Davis J."/>
            <person name="Degroeve S."/>
            <person name="Dejardin A."/>
            <person name="Depamphilis C."/>
            <person name="Detter J."/>
            <person name="Dirks B."/>
            <person name="Dubchak I."/>
            <person name="Duplessis S."/>
            <person name="Ehlting J."/>
            <person name="Ellis B."/>
            <person name="Gendler K."/>
            <person name="Goodstein D."/>
            <person name="Gribskov M."/>
            <person name="Grimwood J."/>
            <person name="Groover A."/>
            <person name="Gunter L."/>
            <person name="Hamberger B."/>
            <person name="Heinze B."/>
            <person name="Helariutta Y."/>
            <person name="Henrissat B."/>
            <person name="Holligan D."/>
            <person name="Holt R."/>
            <person name="Huang W."/>
            <person name="Islam-Faridi N."/>
            <person name="Jones S."/>
            <person name="Jones-Rhoades M."/>
            <person name="Jorgensen R."/>
            <person name="Joshi C."/>
            <person name="Kangasjarvi J."/>
            <person name="Karlsson J."/>
            <person name="Kelleher C."/>
            <person name="Kirkpatrick R."/>
            <person name="Kirst M."/>
            <person name="Kohler A."/>
            <person name="Kalluri U."/>
            <person name="Larimer F."/>
            <person name="Leebens-Mack J."/>
            <person name="Leple J.C."/>
            <person name="Locascio P."/>
            <person name="Lou Y."/>
            <person name="Lucas S."/>
            <person name="Martin F."/>
            <person name="Montanini B."/>
            <person name="Napoli C."/>
            <person name="Nelson D.R."/>
            <person name="Nelson C."/>
            <person name="Nieminen K."/>
            <person name="Nilsson O."/>
            <person name="Pereda V."/>
            <person name="Peter G."/>
            <person name="Philippe R."/>
            <person name="Pilate G."/>
            <person name="Poliakov A."/>
            <person name="Razumovskaya J."/>
            <person name="Richardson P."/>
            <person name="Rinaldi C."/>
            <person name="Ritland K."/>
            <person name="Rouze P."/>
            <person name="Ryaboy D."/>
            <person name="Schmutz J."/>
            <person name="Schrader J."/>
            <person name="Segerman B."/>
            <person name="Shin H."/>
            <person name="Siddiqui A."/>
            <person name="Sterky F."/>
            <person name="Terry A."/>
            <person name="Tsai C.J."/>
            <person name="Uberbacher E."/>
            <person name="Unneberg P."/>
            <person name="Vahala J."/>
            <person name="Wall K."/>
            <person name="Wessler S."/>
            <person name="Yang G."/>
            <person name="Yin T."/>
            <person name="Douglas C."/>
            <person name="Marra M."/>
            <person name="Sandberg G."/>
            <person name="Van de Peer Y."/>
            <person name="Rokhsar D."/>
        </authorList>
    </citation>
    <scope>NUCLEOTIDE SEQUENCE [LARGE SCALE GENOMIC DNA]</scope>
    <source>
        <strain evidence="6">Nisqually-1</strain>
    </source>
</reference>
<sequence>MNNKRVMYKSKLQQLSQQRGWEIPKYEVTKEGQEHSPHFYATVTVDATLFSTPFPSSSTKKAQNDAAKLAYKYFSDHPRPSSSSPLNVSADCSGGSAGENTRPSPGGKLELDIQDANPTPLSNEAGAVAKTDESFGGILHLFKNQLQTYAQKRNFTRPVYSCERVGPPHAIRFKCKVTVNGQTYESREYFPTLSKAENAAAKAALMSLLPNGVEEDESGYKNLLQDMAQREGCGLPTYFTEKSGEAHAPTFISTVEIDGVNFTGKEARNKKQAEMSAAKIAYTARRR</sequence>
<dbReference type="FunCoup" id="A0A2K1R7V3">
    <property type="interactions" value="565"/>
</dbReference>
<evidence type="ECO:0000256" key="4">
    <source>
        <dbReference type="SAM" id="MobiDB-lite"/>
    </source>
</evidence>
<keyword evidence="1" id="KW-0677">Repeat</keyword>
<dbReference type="SMR" id="A0A2K1R7V3"/>
<dbReference type="SUPFAM" id="SSF54768">
    <property type="entry name" value="dsRNA-binding domain-like"/>
    <property type="match status" value="3"/>
</dbReference>
<dbReference type="Pfam" id="PF00035">
    <property type="entry name" value="dsrm"/>
    <property type="match status" value="3"/>
</dbReference>
<protein>
    <recommendedName>
        <fullName evidence="5">DRBM domain-containing protein</fullName>
    </recommendedName>
</protein>
<feature type="region of interest" description="Disordered" evidence="4">
    <location>
        <begin position="77"/>
        <end position="110"/>
    </location>
</feature>